<sequence length="341" mass="39512">MAKLGRMLHVWIHVPTGHGSKNSVVIKANSNKNDRHTNQAIYDLECQHNRSVAYRIFTRWLEDMYRTGQAQDLIDFVQSEMKVFYQYHNAANQNAVNNCSRAIQRQTPVKPPMKSPKNSHFYTPKPNSAEEKMMQEEKEAEGAEPPKEPVTLGAFVKEAPHTQRAKNDARKPGVSHDDQYQKAKQEHEERKERAFDIWKHASHGLDLKRYEASINGWRDRYGTLVEQLATKKITVKTFQSSLQMTFYLFYYIDGTLDEMYKDLLPLVQNLVYHTFAYLGYESQEIFELLASLLEAIESDAQHCTNDRLSMESEKLASDREETRKSNLDDAILEVGRKSSCR</sequence>
<gene>
    <name evidence="2" type="ORF">PG996_011334</name>
</gene>
<protein>
    <submittedName>
        <fullName evidence="2">Uncharacterized protein</fullName>
    </submittedName>
</protein>
<evidence type="ECO:0000256" key="1">
    <source>
        <dbReference type="SAM" id="MobiDB-lite"/>
    </source>
</evidence>
<proteinExistence type="predicted"/>
<evidence type="ECO:0000313" key="2">
    <source>
        <dbReference type="EMBL" id="KAK8057397.1"/>
    </source>
</evidence>
<organism evidence="2 3">
    <name type="scientific">Apiospora saccharicola</name>
    <dbReference type="NCBI Taxonomy" id="335842"/>
    <lineage>
        <taxon>Eukaryota</taxon>
        <taxon>Fungi</taxon>
        <taxon>Dikarya</taxon>
        <taxon>Ascomycota</taxon>
        <taxon>Pezizomycotina</taxon>
        <taxon>Sordariomycetes</taxon>
        <taxon>Xylariomycetidae</taxon>
        <taxon>Amphisphaeriales</taxon>
        <taxon>Apiosporaceae</taxon>
        <taxon>Apiospora</taxon>
    </lineage>
</organism>
<keyword evidence="3" id="KW-1185">Reference proteome</keyword>
<comment type="caution">
    <text evidence="2">The sequence shown here is derived from an EMBL/GenBank/DDBJ whole genome shotgun (WGS) entry which is preliminary data.</text>
</comment>
<reference evidence="2 3" key="1">
    <citation type="submission" date="2023-01" db="EMBL/GenBank/DDBJ databases">
        <title>Analysis of 21 Apiospora genomes using comparative genomics revels a genus with tremendous synthesis potential of carbohydrate active enzymes and secondary metabolites.</title>
        <authorList>
            <person name="Sorensen T."/>
        </authorList>
    </citation>
    <scope>NUCLEOTIDE SEQUENCE [LARGE SCALE GENOMIC DNA]</scope>
    <source>
        <strain evidence="2 3">CBS 83171</strain>
    </source>
</reference>
<accession>A0ABR1UFA5</accession>
<feature type="region of interest" description="Disordered" evidence="1">
    <location>
        <begin position="161"/>
        <end position="187"/>
    </location>
</feature>
<evidence type="ECO:0000313" key="3">
    <source>
        <dbReference type="Proteomes" id="UP001446871"/>
    </source>
</evidence>
<name>A0ABR1UFA5_9PEZI</name>
<dbReference type="Proteomes" id="UP001446871">
    <property type="component" value="Unassembled WGS sequence"/>
</dbReference>
<feature type="compositionally biased region" description="Basic and acidic residues" evidence="1">
    <location>
        <begin position="128"/>
        <end position="147"/>
    </location>
</feature>
<feature type="region of interest" description="Disordered" evidence="1">
    <location>
        <begin position="106"/>
        <end position="148"/>
    </location>
</feature>
<dbReference type="EMBL" id="JAQQWM010000007">
    <property type="protein sequence ID" value="KAK8057397.1"/>
    <property type="molecule type" value="Genomic_DNA"/>
</dbReference>